<dbReference type="InterPro" id="IPR012906">
    <property type="entry name" value="PaaX-like_N"/>
</dbReference>
<proteinExistence type="predicted"/>
<dbReference type="Proteomes" id="UP001243757">
    <property type="component" value="Unassembled WGS sequence"/>
</dbReference>
<dbReference type="InterPro" id="IPR011965">
    <property type="entry name" value="PaaX_trns_reg"/>
</dbReference>
<dbReference type="Gene3D" id="1.20.58.1460">
    <property type="match status" value="1"/>
</dbReference>
<dbReference type="Gene3D" id="1.10.10.10">
    <property type="entry name" value="Winged helix-like DNA-binding domain superfamily/Winged helix DNA-binding domain"/>
    <property type="match status" value="1"/>
</dbReference>
<dbReference type="SUPFAM" id="SSF46785">
    <property type="entry name" value="Winged helix' DNA-binding domain"/>
    <property type="match status" value="1"/>
</dbReference>
<name>A0ABT7F2W9_9RHOB</name>
<dbReference type="Pfam" id="PF08223">
    <property type="entry name" value="PaaX_C"/>
    <property type="match status" value="1"/>
</dbReference>
<dbReference type="InterPro" id="IPR013225">
    <property type="entry name" value="PaaX_C"/>
</dbReference>
<protein>
    <submittedName>
        <fullName evidence="3">PaaX family transcriptional regulator C-terminal domain-containing protein</fullName>
    </submittedName>
</protein>
<evidence type="ECO:0000259" key="1">
    <source>
        <dbReference type="Pfam" id="PF07848"/>
    </source>
</evidence>
<gene>
    <name evidence="3" type="ORF">QO033_14775</name>
</gene>
<accession>A0ABT7F2W9</accession>
<dbReference type="EMBL" id="JASNJD010000011">
    <property type="protein sequence ID" value="MDK3018946.1"/>
    <property type="molecule type" value="Genomic_DNA"/>
</dbReference>
<evidence type="ECO:0000313" key="4">
    <source>
        <dbReference type="Proteomes" id="UP001243757"/>
    </source>
</evidence>
<dbReference type="PANTHER" id="PTHR30319:SF1">
    <property type="entry name" value="TRANSCRIPTIONAL REPRESSOR PAAX"/>
    <property type="match status" value="1"/>
</dbReference>
<dbReference type="RefSeq" id="WP_284481751.1">
    <property type="nucleotide sequence ID" value="NZ_JASNJD010000011.1"/>
</dbReference>
<feature type="domain" description="Transcriptional repressor PaaX-like N-terminal" evidence="1">
    <location>
        <begin position="29"/>
        <end position="95"/>
    </location>
</feature>
<dbReference type="InterPro" id="IPR036390">
    <property type="entry name" value="WH_DNA-bd_sf"/>
</dbReference>
<organism evidence="3 4">
    <name type="scientific">Pseudodonghicola flavimaris</name>
    <dbReference type="NCBI Taxonomy" id="3050036"/>
    <lineage>
        <taxon>Bacteria</taxon>
        <taxon>Pseudomonadati</taxon>
        <taxon>Pseudomonadota</taxon>
        <taxon>Alphaproteobacteria</taxon>
        <taxon>Rhodobacterales</taxon>
        <taxon>Paracoccaceae</taxon>
        <taxon>Pseudodonghicola</taxon>
    </lineage>
</organism>
<dbReference type="Pfam" id="PF07848">
    <property type="entry name" value="PaaX"/>
    <property type="match status" value="1"/>
</dbReference>
<dbReference type="Gene3D" id="3.30.70.2670">
    <property type="match status" value="1"/>
</dbReference>
<feature type="domain" description="Transcriptional repressor PaaX-like C-terminal" evidence="2">
    <location>
        <begin position="210"/>
        <end position="266"/>
    </location>
</feature>
<evidence type="ECO:0000259" key="2">
    <source>
        <dbReference type="Pfam" id="PF08223"/>
    </source>
</evidence>
<dbReference type="PIRSF" id="PIRSF020623">
    <property type="entry name" value="PaaX"/>
    <property type="match status" value="1"/>
</dbReference>
<dbReference type="PANTHER" id="PTHR30319">
    <property type="entry name" value="PHENYLACETIC ACID REGULATOR-RELATED TRANSCRIPTIONAL REPRESSOR"/>
    <property type="match status" value="1"/>
</dbReference>
<reference evidence="3 4" key="1">
    <citation type="submission" date="2023-05" db="EMBL/GenBank/DDBJ databases">
        <title>Pseudodonghicola sp. nov.</title>
        <authorList>
            <person name="Huang J."/>
        </authorList>
    </citation>
    <scope>NUCLEOTIDE SEQUENCE [LARGE SCALE GENOMIC DNA]</scope>
    <source>
        <strain evidence="3 4">IC7</strain>
    </source>
</reference>
<dbReference type="InterPro" id="IPR036388">
    <property type="entry name" value="WH-like_DNA-bd_sf"/>
</dbReference>
<sequence>MKDTKDSWQDSWFDTCAALLTDPQNLRVWSVIVSLFGDLAQRPGDRLSGGALSRIIMPAGIKPEAIRVALHRLRKDGWIDSARQGRASAHFLTDYGRAQSAEVSPRIYTRAAAAPEAWHLLIAEDGAGQTALDDLLLAEEYFSIARNVALGAGPVPEDIDDDLLVFDASARTVPAWVRLRACPPELSEAAHGLLRDLSQADALLPRTPEAISPLQIATLRMLIVHRWRRVVLRQPDLPAAFFPADWPGPACRAAVFDLLDRLPRPALAELEAE</sequence>
<evidence type="ECO:0000313" key="3">
    <source>
        <dbReference type="EMBL" id="MDK3018946.1"/>
    </source>
</evidence>
<keyword evidence="4" id="KW-1185">Reference proteome</keyword>
<comment type="caution">
    <text evidence="3">The sequence shown here is derived from an EMBL/GenBank/DDBJ whole genome shotgun (WGS) entry which is preliminary data.</text>
</comment>